<dbReference type="AlphaFoldDB" id="A0A1F7Y123"/>
<name>A0A1F7Y123_9BACT</name>
<dbReference type="InterPro" id="IPR029058">
    <property type="entry name" value="AB_hydrolase_fold"/>
</dbReference>
<reference evidence="1 2" key="1">
    <citation type="journal article" date="2016" name="Nat. Commun.">
        <title>Thousands of microbial genomes shed light on interconnected biogeochemical processes in an aquifer system.</title>
        <authorList>
            <person name="Anantharaman K."/>
            <person name="Brown C.T."/>
            <person name="Hug L.A."/>
            <person name="Sharon I."/>
            <person name="Castelle C.J."/>
            <person name="Probst A.J."/>
            <person name="Thomas B.C."/>
            <person name="Singh A."/>
            <person name="Wilkins M.J."/>
            <person name="Karaoz U."/>
            <person name="Brodie E.L."/>
            <person name="Williams K.H."/>
            <person name="Hubbard S.S."/>
            <person name="Banfield J.F."/>
        </authorList>
    </citation>
    <scope>NUCLEOTIDE SEQUENCE [LARGE SCALE GENOMIC DNA]</scope>
</reference>
<accession>A0A1F7Y123</accession>
<organism evidence="1 2">
    <name type="scientific">Candidatus Woesebacteria bacterium RIFCSPHIGHO2_01_FULL_38_26b</name>
    <dbReference type="NCBI Taxonomy" id="1802491"/>
    <lineage>
        <taxon>Bacteria</taxon>
        <taxon>Candidatus Woeseibacteriota</taxon>
    </lineage>
</organism>
<dbReference type="Proteomes" id="UP000176741">
    <property type="component" value="Unassembled WGS sequence"/>
</dbReference>
<dbReference type="Pfam" id="PF06821">
    <property type="entry name" value="Ser_hydrolase"/>
    <property type="match status" value="1"/>
</dbReference>
<dbReference type="PANTHER" id="PTHR15394:SF3">
    <property type="entry name" value="SERINE HYDROLASE RBBP9"/>
    <property type="match status" value="1"/>
</dbReference>
<sequence>MNRVIIIHCWEGYPEYCWYPQTKKELEKEGFEVRVPEMPETISPKLSGWLPKLKEIAGVPDEELFLIGHSLGCITIMRYLENLSDKEKIGGVIFVAGFTDDLGYKELTNFFTKPINFEKIREKSKEFCLINSDDDPYVSLNHADILKEKLGAKSIIKHNMKHFSGPIDNEESCISLPEVTEEIIKMID</sequence>
<evidence type="ECO:0008006" key="3">
    <source>
        <dbReference type="Google" id="ProtNLM"/>
    </source>
</evidence>
<gene>
    <name evidence="1" type="ORF">A2771_00305</name>
</gene>
<evidence type="ECO:0000313" key="1">
    <source>
        <dbReference type="EMBL" id="OGM20993.1"/>
    </source>
</evidence>
<dbReference type="EMBL" id="MGGD01000022">
    <property type="protein sequence ID" value="OGM20993.1"/>
    <property type="molecule type" value="Genomic_DNA"/>
</dbReference>
<comment type="caution">
    <text evidence="1">The sequence shown here is derived from an EMBL/GenBank/DDBJ whole genome shotgun (WGS) entry which is preliminary data.</text>
</comment>
<dbReference type="PANTHER" id="PTHR15394">
    <property type="entry name" value="SERINE HYDROLASE RBBP9"/>
    <property type="match status" value="1"/>
</dbReference>
<dbReference type="GO" id="GO:0016787">
    <property type="term" value="F:hydrolase activity"/>
    <property type="evidence" value="ECO:0007669"/>
    <property type="project" value="InterPro"/>
</dbReference>
<dbReference type="Gene3D" id="3.40.50.1820">
    <property type="entry name" value="alpha/beta hydrolase"/>
    <property type="match status" value="1"/>
</dbReference>
<protein>
    <recommendedName>
        <fullName evidence="3">Serine hydrolase family protein</fullName>
    </recommendedName>
</protein>
<evidence type="ECO:0000313" key="2">
    <source>
        <dbReference type="Proteomes" id="UP000176741"/>
    </source>
</evidence>
<dbReference type="SUPFAM" id="SSF53474">
    <property type="entry name" value="alpha/beta-Hydrolases"/>
    <property type="match status" value="1"/>
</dbReference>
<proteinExistence type="predicted"/>
<dbReference type="InterPro" id="IPR010662">
    <property type="entry name" value="RBBP9/YdeN"/>
</dbReference>